<dbReference type="NCBIfam" id="TIGR00026">
    <property type="entry name" value="hi_GC_TIGR00026"/>
    <property type="match status" value="1"/>
</dbReference>
<reference evidence="3 4" key="1">
    <citation type="submission" date="2021-03" db="EMBL/GenBank/DDBJ databases">
        <authorList>
            <person name="Grouzdev D.S."/>
        </authorList>
    </citation>
    <scope>NUCLEOTIDE SEQUENCE [LARGE SCALE GENOMIC DNA]</scope>
    <source>
        <strain evidence="3 4">M50-1</strain>
    </source>
</reference>
<comment type="similarity">
    <text evidence="1">Belongs to the F420H(2)-dependent quinone reductase family.</text>
</comment>
<dbReference type="PANTHER" id="PTHR39428:SF1">
    <property type="entry name" value="F420H(2)-DEPENDENT QUINONE REDUCTASE RV1261C"/>
    <property type="match status" value="1"/>
</dbReference>
<evidence type="ECO:0000313" key="4">
    <source>
        <dbReference type="Proteomes" id="UP001193081"/>
    </source>
</evidence>
<dbReference type="Pfam" id="PF04075">
    <property type="entry name" value="F420H2_quin_red"/>
    <property type="match status" value="1"/>
</dbReference>
<gene>
    <name evidence="3" type="ORF">EYB53_015960</name>
</gene>
<evidence type="ECO:0000256" key="1">
    <source>
        <dbReference type="ARBA" id="ARBA00008710"/>
    </source>
</evidence>
<comment type="caution">
    <text evidence="3">The sequence shown here is derived from an EMBL/GenBank/DDBJ whole genome shotgun (WGS) entry which is preliminary data.</text>
</comment>
<dbReference type="Proteomes" id="UP001193081">
    <property type="component" value="Unassembled WGS sequence"/>
</dbReference>
<dbReference type="InterPro" id="IPR012349">
    <property type="entry name" value="Split_barrel_FMN-bd"/>
</dbReference>
<organism evidence="3 4">
    <name type="scientific">Candidatus Chloroploca mongolica</name>
    <dbReference type="NCBI Taxonomy" id="2528176"/>
    <lineage>
        <taxon>Bacteria</taxon>
        <taxon>Bacillati</taxon>
        <taxon>Chloroflexota</taxon>
        <taxon>Chloroflexia</taxon>
        <taxon>Chloroflexales</taxon>
        <taxon>Chloroflexineae</taxon>
        <taxon>Oscillochloridaceae</taxon>
        <taxon>Candidatus Chloroploca</taxon>
    </lineage>
</organism>
<protein>
    <submittedName>
        <fullName evidence="3">Nitroreductase family deazaflavin-dependent oxidoreductase</fullName>
    </submittedName>
</protein>
<dbReference type="SUPFAM" id="SSF50475">
    <property type="entry name" value="FMN-binding split barrel"/>
    <property type="match status" value="1"/>
</dbReference>
<evidence type="ECO:0000313" key="3">
    <source>
        <dbReference type="EMBL" id="MBP1467209.1"/>
    </source>
</evidence>
<name>A0ABS4DCQ1_9CHLR</name>
<dbReference type="EMBL" id="SIJK02000030">
    <property type="protein sequence ID" value="MBP1467209.1"/>
    <property type="molecule type" value="Genomic_DNA"/>
</dbReference>
<dbReference type="RefSeq" id="WP_135479428.1">
    <property type="nucleotide sequence ID" value="NZ_SIJK02000030.1"/>
</dbReference>
<dbReference type="PANTHER" id="PTHR39428">
    <property type="entry name" value="F420H(2)-DEPENDENT QUINONE REDUCTASE RV1261C"/>
    <property type="match status" value="1"/>
</dbReference>
<comment type="catalytic activity">
    <reaction evidence="2">
        <text>oxidized coenzyme F420-(gamma-L-Glu)(n) + a quinol + H(+) = reduced coenzyme F420-(gamma-L-Glu)(n) + a quinone</text>
        <dbReference type="Rhea" id="RHEA:39663"/>
        <dbReference type="Rhea" id="RHEA-COMP:12939"/>
        <dbReference type="Rhea" id="RHEA-COMP:14378"/>
        <dbReference type="ChEBI" id="CHEBI:15378"/>
        <dbReference type="ChEBI" id="CHEBI:24646"/>
        <dbReference type="ChEBI" id="CHEBI:132124"/>
        <dbReference type="ChEBI" id="CHEBI:133980"/>
        <dbReference type="ChEBI" id="CHEBI:139511"/>
    </reaction>
</comment>
<sequence length="168" mass="18922">MPSKQYAPFRLIMQKIAASSPGSWYYARTLHFVDGIALRLSGGRLTMTSLFTGLPVVSVTTTGAKSGLPRTVPLLCIRDERDPANFAIIATNWGQKQYPAWYFNLKANPRATCSLTGKTGTYLAHEAVDEEYARFWQYASNTYFGYPLYKQRIHARSIPIMVMTPDKL</sequence>
<keyword evidence="4" id="KW-1185">Reference proteome</keyword>
<proteinExistence type="inferred from homology"/>
<evidence type="ECO:0000256" key="2">
    <source>
        <dbReference type="ARBA" id="ARBA00049106"/>
    </source>
</evidence>
<dbReference type="InterPro" id="IPR004378">
    <property type="entry name" value="F420H2_quin_Rdtase"/>
</dbReference>
<dbReference type="Gene3D" id="2.30.110.10">
    <property type="entry name" value="Electron Transport, Fmn-binding Protein, Chain A"/>
    <property type="match status" value="1"/>
</dbReference>
<accession>A0ABS4DCQ1</accession>